<dbReference type="SUPFAM" id="SSF54690">
    <property type="entry name" value="Molybdopterin synthase subunit MoaE"/>
    <property type="match status" value="1"/>
</dbReference>
<dbReference type="AlphaFoldDB" id="A0A6J6A2G0"/>
<protein>
    <submittedName>
        <fullName evidence="1">Unannotated protein</fullName>
    </submittedName>
</protein>
<dbReference type="EMBL" id="CAESGF010000006">
    <property type="protein sequence ID" value="CAB4363573.1"/>
    <property type="molecule type" value="Genomic_DNA"/>
</dbReference>
<dbReference type="Gene3D" id="3.90.1170.40">
    <property type="entry name" value="Molybdopterin biosynthesis MoaE subunit"/>
    <property type="match status" value="1"/>
</dbReference>
<evidence type="ECO:0000313" key="5">
    <source>
        <dbReference type="EMBL" id="CAB4928785.1"/>
    </source>
</evidence>
<evidence type="ECO:0000313" key="1">
    <source>
        <dbReference type="EMBL" id="CAB4363573.1"/>
    </source>
</evidence>
<accession>A0A6J6A2G0</accession>
<proteinExistence type="predicted"/>
<dbReference type="EMBL" id="CAEZYF010000006">
    <property type="protein sequence ID" value="CAB4720263.1"/>
    <property type="molecule type" value="Genomic_DNA"/>
</dbReference>
<dbReference type="EMBL" id="CAFAAV010000026">
    <property type="protein sequence ID" value="CAB4807892.1"/>
    <property type="molecule type" value="Genomic_DNA"/>
</dbReference>
<sequence length="185" mass="20125">MAGTTWWRVQSRLPWAVVQPPANGNSWLGLTDQVLPIAAAYEWCVLPGCGAVVLFSGTVRDHAVDEHGETRDDVQYLTYEAYDEQVVPAFAAIELELRRRWPDTGRVVLLHRTGRLGLSESSVVAVVSAPHRPEAFEAARYAIDALKASAPIWKHEVWADGADWGTGAHTPVSPTAVATATGSVR</sequence>
<dbReference type="CDD" id="cd00756">
    <property type="entry name" value="MoaE"/>
    <property type="match status" value="1"/>
</dbReference>
<dbReference type="GO" id="GO:0006777">
    <property type="term" value="P:Mo-molybdopterin cofactor biosynthetic process"/>
    <property type="evidence" value="ECO:0007669"/>
    <property type="project" value="InterPro"/>
</dbReference>
<name>A0A6J6A2G0_9ZZZZ</name>
<organism evidence="1">
    <name type="scientific">freshwater metagenome</name>
    <dbReference type="NCBI Taxonomy" id="449393"/>
    <lineage>
        <taxon>unclassified sequences</taxon>
        <taxon>metagenomes</taxon>
        <taxon>ecological metagenomes</taxon>
    </lineage>
</organism>
<dbReference type="Pfam" id="PF02391">
    <property type="entry name" value="MoaE"/>
    <property type="match status" value="1"/>
</dbReference>
<evidence type="ECO:0000313" key="6">
    <source>
        <dbReference type="EMBL" id="CAB4976842.1"/>
    </source>
</evidence>
<gene>
    <name evidence="2" type="ORF">UFOPK2656_01279</name>
    <name evidence="3" type="ORF">UFOPK3099_00533</name>
    <name evidence="4" type="ORF">UFOPK3267_01364</name>
    <name evidence="5" type="ORF">UFOPK3651_01336</name>
    <name evidence="6" type="ORF">UFOPK3931_00547</name>
    <name evidence="1" type="ORF">UFOPK4189_01353</name>
</gene>
<evidence type="ECO:0000313" key="3">
    <source>
        <dbReference type="EMBL" id="CAB4807892.1"/>
    </source>
</evidence>
<dbReference type="EMBL" id="CAFBIY010000067">
    <property type="protein sequence ID" value="CAB4850978.1"/>
    <property type="molecule type" value="Genomic_DNA"/>
</dbReference>
<evidence type="ECO:0000313" key="2">
    <source>
        <dbReference type="EMBL" id="CAB4720263.1"/>
    </source>
</evidence>
<dbReference type="PANTHER" id="PTHR23404">
    <property type="entry name" value="MOLYBDOPTERIN SYNTHASE RELATED"/>
    <property type="match status" value="1"/>
</dbReference>
<reference evidence="1" key="1">
    <citation type="submission" date="2020-05" db="EMBL/GenBank/DDBJ databases">
        <authorList>
            <person name="Chiriac C."/>
            <person name="Salcher M."/>
            <person name="Ghai R."/>
            <person name="Kavagutti S V."/>
        </authorList>
    </citation>
    <scope>NUCLEOTIDE SEQUENCE</scope>
</reference>
<evidence type="ECO:0000313" key="4">
    <source>
        <dbReference type="EMBL" id="CAB4850978.1"/>
    </source>
</evidence>
<dbReference type="EMBL" id="CAFBOL010000008">
    <property type="protein sequence ID" value="CAB4976842.1"/>
    <property type="molecule type" value="Genomic_DNA"/>
</dbReference>
<dbReference type="EMBL" id="CAFBMT010000006">
    <property type="protein sequence ID" value="CAB4928785.1"/>
    <property type="molecule type" value="Genomic_DNA"/>
</dbReference>
<dbReference type="InterPro" id="IPR003448">
    <property type="entry name" value="Mopterin_biosynth_MoaE"/>
</dbReference>
<dbReference type="InterPro" id="IPR036563">
    <property type="entry name" value="MoaE_sf"/>
</dbReference>